<dbReference type="AlphaFoldDB" id="A0AA39NZL0"/>
<reference evidence="2" key="1">
    <citation type="submission" date="2023-06" db="EMBL/GenBank/DDBJ databases">
        <authorList>
            <consortium name="Lawrence Berkeley National Laboratory"/>
            <person name="Ahrendt S."/>
            <person name="Sahu N."/>
            <person name="Indic B."/>
            <person name="Wong-Bajracharya J."/>
            <person name="Merenyi Z."/>
            <person name="Ke H.-M."/>
            <person name="Monk M."/>
            <person name="Kocsube S."/>
            <person name="Drula E."/>
            <person name="Lipzen A."/>
            <person name="Balint B."/>
            <person name="Henrissat B."/>
            <person name="Andreopoulos B."/>
            <person name="Martin F.M."/>
            <person name="Harder C.B."/>
            <person name="Rigling D."/>
            <person name="Ford K.L."/>
            <person name="Foster G.D."/>
            <person name="Pangilinan J."/>
            <person name="Papanicolaou A."/>
            <person name="Barry K."/>
            <person name="LaButti K."/>
            <person name="Viragh M."/>
            <person name="Koriabine M."/>
            <person name="Yan M."/>
            <person name="Riley R."/>
            <person name="Champramary S."/>
            <person name="Plett K.L."/>
            <person name="Tsai I.J."/>
            <person name="Slot J."/>
            <person name="Sipos G."/>
            <person name="Plett J."/>
            <person name="Nagy L.G."/>
            <person name="Grigoriev I.V."/>
        </authorList>
    </citation>
    <scope>NUCLEOTIDE SEQUENCE</scope>
    <source>
        <strain evidence="2">ICMP 16352</strain>
    </source>
</reference>
<evidence type="ECO:0000256" key="1">
    <source>
        <dbReference type="SAM" id="SignalP"/>
    </source>
</evidence>
<evidence type="ECO:0000313" key="3">
    <source>
        <dbReference type="Proteomes" id="UP001175227"/>
    </source>
</evidence>
<name>A0AA39NZL0_9AGAR</name>
<protein>
    <submittedName>
        <fullName evidence="2">Uncharacterized protein</fullName>
    </submittedName>
</protein>
<feature type="chain" id="PRO_5041456323" evidence="1">
    <location>
        <begin position="20"/>
        <end position="77"/>
    </location>
</feature>
<gene>
    <name evidence="2" type="ORF">IW261DRAFT_1497202</name>
</gene>
<dbReference type="EMBL" id="JAUEPR010000025">
    <property type="protein sequence ID" value="KAK0474812.1"/>
    <property type="molecule type" value="Genomic_DNA"/>
</dbReference>
<accession>A0AA39NZL0</accession>
<organism evidence="2 3">
    <name type="scientific">Armillaria novae-zelandiae</name>
    <dbReference type="NCBI Taxonomy" id="153914"/>
    <lineage>
        <taxon>Eukaryota</taxon>
        <taxon>Fungi</taxon>
        <taxon>Dikarya</taxon>
        <taxon>Basidiomycota</taxon>
        <taxon>Agaricomycotina</taxon>
        <taxon>Agaricomycetes</taxon>
        <taxon>Agaricomycetidae</taxon>
        <taxon>Agaricales</taxon>
        <taxon>Marasmiineae</taxon>
        <taxon>Physalacriaceae</taxon>
        <taxon>Armillaria</taxon>
    </lineage>
</organism>
<dbReference type="Proteomes" id="UP001175227">
    <property type="component" value="Unassembled WGS sequence"/>
</dbReference>
<keyword evidence="3" id="KW-1185">Reference proteome</keyword>
<feature type="signal peptide" evidence="1">
    <location>
        <begin position="1"/>
        <end position="19"/>
    </location>
</feature>
<proteinExistence type="predicted"/>
<evidence type="ECO:0000313" key="2">
    <source>
        <dbReference type="EMBL" id="KAK0474812.1"/>
    </source>
</evidence>
<comment type="caution">
    <text evidence="2">The sequence shown here is derived from an EMBL/GenBank/DDBJ whole genome shotgun (WGS) entry which is preliminary data.</text>
</comment>
<keyword evidence="1" id="KW-0732">Signal</keyword>
<sequence>MSGLTAFLDFSALGFCALGHVPAKLSRHSPHLGRMGRQTICSTFKADGEMVNLWMQLRRKPGLEIYLQMTCRSYWGE</sequence>